<keyword evidence="2" id="KW-0862">Zinc</keyword>
<dbReference type="PANTHER" id="PTHR46423:SF1">
    <property type="entry name" value="RNA POLYMERASE II-ASSOCIATED PROTEIN 3"/>
    <property type="match status" value="1"/>
</dbReference>
<feature type="zinc finger region" description="C3H1-type" evidence="2">
    <location>
        <begin position="319"/>
        <end position="347"/>
    </location>
</feature>
<dbReference type="GO" id="GO:0008270">
    <property type="term" value="F:zinc ion binding"/>
    <property type="evidence" value="ECO:0007669"/>
    <property type="project" value="UniProtKB-KW"/>
</dbReference>
<dbReference type="STRING" id="650164.K5VVR2"/>
<feature type="domain" description="C3H1-type" evidence="4">
    <location>
        <begin position="292"/>
        <end position="312"/>
    </location>
</feature>
<protein>
    <recommendedName>
        <fullName evidence="4">C3H1-type domain-containing protein</fullName>
    </recommendedName>
</protein>
<dbReference type="KEGG" id="pco:PHACADRAFT_212806"/>
<dbReference type="SMART" id="SM00028">
    <property type="entry name" value="TPR"/>
    <property type="match status" value="3"/>
</dbReference>
<evidence type="ECO:0000256" key="3">
    <source>
        <dbReference type="SAM" id="MobiDB-lite"/>
    </source>
</evidence>
<dbReference type="SUPFAM" id="SSF48452">
    <property type="entry name" value="TPR-like"/>
    <property type="match status" value="1"/>
</dbReference>
<evidence type="ECO:0000313" key="5">
    <source>
        <dbReference type="EMBL" id="EKM50880.1"/>
    </source>
</evidence>
<dbReference type="GO" id="GO:0101031">
    <property type="term" value="C:protein folding chaperone complex"/>
    <property type="evidence" value="ECO:0007669"/>
    <property type="project" value="TreeGrafter"/>
</dbReference>
<reference evidence="5 6" key="1">
    <citation type="journal article" date="2012" name="BMC Genomics">
        <title>Comparative genomics of the white-rot fungi, Phanerochaete carnosa and P. chrysosporium, to elucidate the genetic basis of the distinct wood types they colonize.</title>
        <authorList>
            <person name="Suzuki H."/>
            <person name="MacDonald J."/>
            <person name="Syed K."/>
            <person name="Salamov A."/>
            <person name="Hori C."/>
            <person name="Aerts A."/>
            <person name="Henrissat B."/>
            <person name="Wiebenga A."/>
            <person name="vanKuyk P.A."/>
            <person name="Barry K."/>
            <person name="Lindquist E."/>
            <person name="LaButti K."/>
            <person name="Lapidus A."/>
            <person name="Lucas S."/>
            <person name="Coutinho P."/>
            <person name="Gong Y."/>
            <person name="Samejima M."/>
            <person name="Mahadevan R."/>
            <person name="Abou-Zaid M."/>
            <person name="de Vries R.P."/>
            <person name="Igarashi K."/>
            <person name="Yadav J.S."/>
            <person name="Grigoriev I.V."/>
            <person name="Master E.R."/>
        </authorList>
    </citation>
    <scope>NUCLEOTIDE SEQUENCE [LARGE SCALE GENOMIC DNA]</scope>
    <source>
        <strain evidence="5 6">HHB-10118-sp</strain>
    </source>
</reference>
<dbReference type="PANTHER" id="PTHR46423">
    <property type="entry name" value="RNA POLYMERASE II-ASSOCIATED PROTEIN 3"/>
    <property type="match status" value="1"/>
</dbReference>
<keyword evidence="1" id="KW-0802">TPR repeat</keyword>
<proteinExistence type="predicted"/>
<dbReference type="InterPro" id="IPR019734">
    <property type="entry name" value="TPR_rpt"/>
</dbReference>
<dbReference type="InterPro" id="IPR051966">
    <property type="entry name" value="RPAP3"/>
</dbReference>
<dbReference type="InterPro" id="IPR011990">
    <property type="entry name" value="TPR-like_helical_dom_sf"/>
</dbReference>
<name>K5VVR2_PHACS</name>
<evidence type="ECO:0000256" key="1">
    <source>
        <dbReference type="ARBA" id="ARBA00022803"/>
    </source>
</evidence>
<keyword evidence="2" id="KW-0479">Metal-binding</keyword>
<dbReference type="OrthoDB" id="245563at2759"/>
<gene>
    <name evidence="5" type="ORF">PHACADRAFT_212806</name>
</gene>
<feature type="region of interest" description="Disordered" evidence="3">
    <location>
        <begin position="439"/>
        <end position="500"/>
    </location>
</feature>
<evidence type="ECO:0000313" key="6">
    <source>
        <dbReference type="Proteomes" id="UP000008370"/>
    </source>
</evidence>
<dbReference type="InParanoid" id="K5VVR2"/>
<feature type="compositionally biased region" description="Basic and acidic residues" evidence="3">
    <location>
        <begin position="454"/>
        <end position="469"/>
    </location>
</feature>
<organism evidence="5 6">
    <name type="scientific">Phanerochaete carnosa (strain HHB-10118-sp)</name>
    <name type="common">White-rot fungus</name>
    <name type="synonym">Peniophora carnosa</name>
    <dbReference type="NCBI Taxonomy" id="650164"/>
    <lineage>
        <taxon>Eukaryota</taxon>
        <taxon>Fungi</taxon>
        <taxon>Dikarya</taxon>
        <taxon>Basidiomycota</taxon>
        <taxon>Agaricomycotina</taxon>
        <taxon>Agaricomycetes</taxon>
        <taxon>Polyporales</taxon>
        <taxon>Phanerochaetaceae</taxon>
        <taxon>Phanerochaete</taxon>
    </lineage>
</organism>
<dbReference type="GeneID" id="18913287"/>
<keyword evidence="2" id="KW-0863">Zinc-finger</keyword>
<feature type="domain" description="C3H1-type" evidence="4">
    <location>
        <begin position="319"/>
        <end position="347"/>
    </location>
</feature>
<dbReference type="EMBL" id="JH930477">
    <property type="protein sequence ID" value="EKM50880.1"/>
    <property type="molecule type" value="Genomic_DNA"/>
</dbReference>
<dbReference type="RefSeq" id="XP_007400047.1">
    <property type="nucleotide sequence ID" value="XM_007399985.1"/>
</dbReference>
<dbReference type="AlphaFoldDB" id="K5VVR2"/>
<accession>K5VVR2</accession>
<dbReference type="Proteomes" id="UP000008370">
    <property type="component" value="Unassembled WGS sequence"/>
</dbReference>
<dbReference type="InterPro" id="IPR000571">
    <property type="entry name" value="Znf_CCCH"/>
</dbReference>
<evidence type="ECO:0000259" key="4">
    <source>
        <dbReference type="PROSITE" id="PS50103"/>
    </source>
</evidence>
<sequence length="537" mass="59419">MHLEPVFAVASPQRSTSTFSSTSVDVVAQSLGLCVQTAPRSVRSWDPAIKTIKFGDLGFNPLILAPEDLFAFLSDGLASEPQTTLVDVSRNEQGLNMETEAQRLKEKTTRRAAILETKRKRAEELKDEGKKHFRQQRFVEAATSYEQAIMTYGPRVVYMNNLAAAYLKLERYDDAETCAEQALTRDHTLHKARYRRALARKGLGKLRSAAADLAIVMAQDPACAEAGRELNAVSDMLDNIGDEAYDADDARETMDELSMPLPDDPYLDGAEDTPWLSETSDFEHAGNAVSSRFYNHDGCKKGRNCPFSHAPDNQSVRDNLGRNVCLFHMLGLCKFPAADCVYTHDTHELPHGPWAEPTWGARNRRMLEPSGVEHSAQVLEQLAPLLKPTQPVTRESLLPTTRLRELKEAGTAYMTSFMKNVPAAMVPGLAEIYRGAPGRVRRGEVPGTSRRGKAKAEGKGSGRGKDKGTGKGKGKSQRAGSSKDYSDHWGESEIDEEMEERAANMGFTNDEVHELLSQGVKPWDDDAWDVMDVLRSS</sequence>
<dbReference type="Gene3D" id="3.30.1370.210">
    <property type="match status" value="1"/>
</dbReference>
<dbReference type="Gene3D" id="1.25.40.10">
    <property type="entry name" value="Tetratricopeptide repeat domain"/>
    <property type="match status" value="1"/>
</dbReference>
<dbReference type="PROSITE" id="PS50103">
    <property type="entry name" value="ZF_C3H1"/>
    <property type="match status" value="2"/>
</dbReference>
<keyword evidence="6" id="KW-1185">Reference proteome</keyword>
<evidence type="ECO:0000256" key="2">
    <source>
        <dbReference type="PROSITE-ProRule" id="PRU00723"/>
    </source>
</evidence>
<dbReference type="HOGENOM" id="CLU_037978_0_0_1"/>
<feature type="zinc finger region" description="C3H1-type" evidence="2">
    <location>
        <begin position="292"/>
        <end position="312"/>
    </location>
</feature>